<evidence type="ECO:0000259" key="1">
    <source>
        <dbReference type="Pfam" id="PF20231"/>
    </source>
</evidence>
<reference evidence="2 3" key="1">
    <citation type="journal article" date="2016" name="Mol. Biol. Evol.">
        <title>Comparative Genomics of Early-Diverging Mushroom-Forming Fungi Provides Insights into the Origins of Lignocellulose Decay Capabilities.</title>
        <authorList>
            <person name="Nagy L.G."/>
            <person name="Riley R."/>
            <person name="Tritt A."/>
            <person name="Adam C."/>
            <person name="Daum C."/>
            <person name="Floudas D."/>
            <person name="Sun H."/>
            <person name="Yadav J.S."/>
            <person name="Pangilinan J."/>
            <person name="Larsson K.H."/>
            <person name="Matsuura K."/>
            <person name="Barry K."/>
            <person name="Labutti K."/>
            <person name="Kuo R."/>
            <person name="Ohm R.A."/>
            <person name="Bhattacharya S.S."/>
            <person name="Shirouzu T."/>
            <person name="Yoshinaga Y."/>
            <person name="Martin F.M."/>
            <person name="Grigoriev I.V."/>
            <person name="Hibbett D.S."/>
        </authorList>
    </citation>
    <scope>NUCLEOTIDE SEQUENCE [LARGE SCALE GENOMIC DNA]</scope>
    <source>
        <strain evidence="2 3">HHB14362 ss-1</strain>
    </source>
</reference>
<dbReference type="STRING" id="1314782.A0A165MJN1"/>
<dbReference type="EMBL" id="KV425684">
    <property type="protein sequence ID" value="KZT18417.1"/>
    <property type="molecule type" value="Genomic_DNA"/>
</dbReference>
<dbReference type="InParanoid" id="A0A165MJN1"/>
<name>A0A165MJN1_9AGAM</name>
<dbReference type="OrthoDB" id="3033641at2759"/>
<protein>
    <recommendedName>
        <fullName evidence="1">DUF6589 domain-containing protein</fullName>
    </recommendedName>
</protein>
<dbReference type="Pfam" id="PF20231">
    <property type="entry name" value="DUF6589"/>
    <property type="match status" value="1"/>
</dbReference>
<dbReference type="Proteomes" id="UP000076761">
    <property type="component" value="Unassembled WGS sequence"/>
</dbReference>
<keyword evidence="3" id="KW-1185">Reference proteome</keyword>
<sequence length="132" mass="15023">ETAYAIADGDGGHAYECLKMMLVTFAGSTHSKYTTYLMETIVNLELESSPSMREAILNNWLVNVVGREGHWIEGDLMQEHFNLNIEDIVRLKAEAEISVGLQPKSSTHTSPKTRTEIWELLRIYKDTHLHSF</sequence>
<dbReference type="AlphaFoldDB" id="A0A165MJN1"/>
<evidence type="ECO:0000313" key="2">
    <source>
        <dbReference type="EMBL" id="KZT18417.1"/>
    </source>
</evidence>
<feature type="domain" description="DUF6589" evidence="1">
    <location>
        <begin position="1"/>
        <end position="92"/>
    </location>
</feature>
<gene>
    <name evidence="2" type="ORF">NEOLEDRAFT_1080374</name>
</gene>
<feature type="non-terminal residue" evidence="2">
    <location>
        <position position="1"/>
    </location>
</feature>
<proteinExistence type="predicted"/>
<accession>A0A165MJN1</accession>
<evidence type="ECO:0000313" key="3">
    <source>
        <dbReference type="Proteomes" id="UP000076761"/>
    </source>
</evidence>
<dbReference type="InterPro" id="IPR046496">
    <property type="entry name" value="DUF6589"/>
</dbReference>
<organism evidence="2 3">
    <name type="scientific">Neolentinus lepideus HHB14362 ss-1</name>
    <dbReference type="NCBI Taxonomy" id="1314782"/>
    <lineage>
        <taxon>Eukaryota</taxon>
        <taxon>Fungi</taxon>
        <taxon>Dikarya</taxon>
        <taxon>Basidiomycota</taxon>
        <taxon>Agaricomycotina</taxon>
        <taxon>Agaricomycetes</taxon>
        <taxon>Gloeophyllales</taxon>
        <taxon>Gloeophyllaceae</taxon>
        <taxon>Neolentinus</taxon>
    </lineage>
</organism>